<evidence type="ECO:0000256" key="6">
    <source>
        <dbReference type="ARBA" id="ARBA00023157"/>
    </source>
</evidence>
<dbReference type="GO" id="GO:0010052">
    <property type="term" value="P:guard cell differentiation"/>
    <property type="evidence" value="ECO:0007669"/>
    <property type="project" value="UniProtKB-UniRule"/>
</dbReference>
<dbReference type="Proteomes" id="UP000015453">
    <property type="component" value="Unassembled WGS sequence"/>
</dbReference>
<comment type="subcellular location">
    <subcellularLocation>
        <location evidence="1 7">Secreted</location>
    </subcellularLocation>
</comment>
<name>S8CA38_9LAMI</name>
<accession>S8CA38</accession>
<evidence type="ECO:0000256" key="7">
    <source>
        <dbReference type="RuleBase" id="RU367102"/>
    </source>
</evidence>
<proteinExistence type="inferred from homology"/>
<dbReference type="InterPro" id="IPR039455">
    <property type="entry name" value="EPFL"/>
</dbReference>
<evidence type="ECO:0000313" key="9">
    <source>
        <dbReference type="Proteomes" id="UP000015453"/>
    </source>
</evidence>
<keyword evidence="6" id="KW-1015">Disulfide bond</keyword>
<evidence type="ECO:0000256" key="5">
    <source>
        <dbReference type="ARBA" id="ARBA00022729"/>
    </source>
</evidence>
<keyword evidence="3 7" id="KW-0217">Developmental protein</keyword>
<evidence type="ECO:0000256" key="3">
    <source>
        <dbReference type="ARBA" id="ARBA00022473"/>
    </source>
</evidence>
<gene>
    <name evidence="8" type="ORF">M569_11005</name>
</gene>
<comment type="caution">
    <text evidence="8">The sequence shown here is derived from an EMBL/GenBank/DDBJ whole genome shotgun (WGS) entry which is preliminary data.</text>
</comment>
<dbReference type="Pfam" id="PF17181">
    <property type="entry name" value="EPF"/>
    <property type="match status" value="1"/>
</dbReference>
<dbReference type="PANTHER" id="PTHR33109:SF102">
    <property type="entry name" value="EPIDERMAL PATTERNING FACTOR-LIKE PROTEIN 1"/>
    <property type="match status" value="1"/>
</dbReference>
<evidence type="ECO:0000256" key="2">
    <source>
        <dbReference type="ARBA" id="ARBA00008127"/>
    </source>
</evidence>
<reference evidence="8 9" key="1">
    <citation type="journal article" date="2013" name="BMC Genomics">
        <title>The miniature genome of a carnivorous plant Genlisea aurea contains a low number of genes and short non-coding sequences.</title>
        <authorList>
            <person name="Leushkin E.V."/>
            <person name="Sutormin R.A."/>
            <person name="Nabieva E.R."/>
            <person name="Penin A.A."/>
            <person name="Kondrashov A.S."/>
            <person name="Logacheva M.D."/>
        </authorList>
    </citation>
    <scope>NUCLEOTIDE SEQUENCE [LARGE SCALE GENOMIC DNA]</scope>
</reference>
<comment type="similarity">
    <text evidence="2 7">Belongs to the plant cysteine rich small secretory peptide family. Epidermal patterning factor subfamily.</text>
</comment>
<dbReference type="GO" id="GO:0005576">
    <property type="term" value="C:extracellular region"/>
    <property type="evidence" value="ECO:0007669"/>
    <property type="project" value="UniProtKB-SubCell"/>
</dbReference>
<comment type="function">
    <text evidence="7">Controls stomatal patterning.</text>
</comment>
<evidence type="ECO:0000256" key="1">
    <source>
        <dbReference type="ARBA" id="ARBA00004613"/>
    </source>
</evidence>
<evidence type="ECO:0000256" key="4">
    <source>
        <dbReference type="ARBA" id="ARBA00022525"/>
    </source>
</evidence>
<sequence length="59" mass="6613">TRLGSTPPTCHSKCNRCRPCSPMQVPPPASAAIAEEGGRYSNYKPLAWKCFCRHQFYNP</sequence>
<protein>
    <recommendedName>
        <fullName evidence="7">Epidermal patterning factor-like protein</fullName>
    </recommendedName>
</protein>
<keyword evidence="9" id="KW-1185">Reference proteome</keyword>
<dbReference type="OrthoDB" id="1922142at2759"/>
<evidence type="ECO:0000313" key="8">
    <source>
        <dbReference type="EMBL" id="EPS63784.1"/>
    </source>
</evidence>
<dbReference type="AlphaFoldDB" id="S8CA38"/>
<dbReference type="EMBL" id="AUSU01005240">
    <property type="protein sequence ID" value="EPS63784.1"/>
    <property type="molecule type" value="Genomic_DNA"/>
</dbReference>
<dbReference type="PANTHER" id="PTHR33109">
    <property type="entry name" value="EPIDERMAL PATTERNING FACTOR-LIKE PROTEIN 4"/>
    <property type="match status" value="1"/>
</dbReference>
<feature type="non-terminal residue" evidence="8">
    <location>
        <position position="1"/>
    </location>
</feature>
<keyword evidence="4 7" id="KW-0964">Secreted</keyword>
<keyword evidence="5" id="KW-0732">Signal</keyword>
<organism evidence="8 9">
    <name type="scientific">Genlisea aurea</name>
    <dbReference type="NCBI Taxonomy" id="192259"/>
    <lineage>
        <taxon>Eukaryota</taxon>
        <taxon>Viridiplantae</taxon>
        <taxon>Streptophyta</taxon>
        <taxon>Embryophyta</taxon>
        <taxon>Tracheophyta</taxon>
        <taxon>Spermatophyta</taxon>
        <taxon>Magnoliopsida</taxon>
        <taxon>eudicotyledons</taxon>
        <taxon>Gunneridae</taxon>
        <taxon>Pentapetalae</taxon>
        <taxon>asterids</taxon>
        <taxon>lamiids</taxon>
        <taxon>Lamiales</taxon>
        <taxon>Lentibulariaceae</taxon>
        <taxon>Genlisea</taxon>
    </lineage>
</organism>